<dbReference type="SMART" id="SM00342">
    <property type="entry name" value="HTH_ARAC"/>
    <property type="match status" value="1"/>
</dbReference>
<evidence type="ECO:0000313" key="7">
    <source>
        <dbReference type="Proteomes" id="UP000567186"/>
    </source>
</evidence>
<keyword evidence="2" id="KW-0238">DNA-binding</keyword>
<dbReference type="PROSITE" id="PS00041">
    <property type="entry name" value="HTH_ARAC_FAMILY_1"/>
    <property type="match status" value="1"/>
</dbReference>
<dbReference type="InterPro" id="IPR035418">
    <property type="entry name" value="AraC-bd_2"/>
</dbReference>
<dbReference type="SUPFAM" id="SSF46689">
    <property type="entry name" value="Homeodomain-like"/>
    <property type="match status" value="2"/>
</dbReference>
<dbReference type="InterPro" id="IPR020449">
    <property type="entry name" value="Tscrpt_reg_AraC-type_HTH"/>
</dbReference>
<dbReference type="GO" id="GO:0009893">
    <property type="term" value="P:positive regulation of metabolic process"/>
    <property type="evidence" value="ECO:0007669"/>
    <property type="project" value="UniProtKB-ARBA"/>
</dbReference>
<keyword evidence="1" id="KW-0805">Transcription regulation</keyword>
<dbReference type="InterPro" id="IPR009057">
    <property type="entry name" value="Homeodomain-like_sf"/>
</dbReference>
<dbReference type="InterPro" id="IPR050204">
    <property type="entry name" value="AraC_XylS_family_regulators"/>
</dbReference>
<dbReference type="PRINTS" id="PR00032">
    <property type="entry name" value="HTHARAC"/>
</dbReference>
<gene>
    <name evidence="6" type="ORF">HIU99_03845</name>
</gene>
<proteinExistence type="predicted"/>
<sequence length="339" mass="38891">MAARKSLPDWLKRALMKGNRSLVFSSTTVEEVREGVANVFKPHQLEPLSSGGRLAARLHSVPLGQVSYSRLAYGCDVRIDPEHLERFYLIQMPLEGQAQIDSDTESVISGQGLASVLNPTARLRMHWSNDCDQLMLRIDRTALEQICSQILGRPLREALRFHPELRWRDTPGWFNLITYITQLIEGSPEIYQDPLIAPQLEQLIIHTLLTTQPHNYSETLRREDKRLAPRHVKQVEEYIDAHADRALTPAQLAALANVSLRTLYAGFHDFRRQSPMEYLRQVRLQRVRQDLLADNSGASITDIAMRWGFTHMGRFSLNYRKVFGESPRDTRRNQGLSTQ</sequence>
<dbReference type="AlphaFoldDB" id="A0A7Y0NLJ0"/>
<evidence type="ECO:0000256" key="4">
    <source>
        <dbReference type="ARBA" id="ARBA00037345"/>
    </source>
</evidence>
<evidence type="ECO:0000313" key="6">
    <source>
        <dbReference type="EMBL" id="NMT62723.1"/>
    </source>
</evidence>
<organism evidence="6 7">
    <name type="scientific">Marinobacter orientalis</name>
    <dbReference type="NCBI Taxonomy" id="1928859"/>
    <lineage>
        <taxon>Bacteria</taxon>
        <taxon>Pseudomonadati</taxon>
        <taxon>Pseudomonadota</taxon>
        <taxon>Gammaproteobacteria</taxon>
        <taxon>Pseudomonadales</taxon>
        <taxon>Marinobacteraceae</taxon>
        <taxon>Marinobacter</taxon>
    </lineage>
</organism>
<evidence type="ECO:0000259" key="5">
    <source>
        <dbReference type="PROSITE" id="PS01124"/>
    </source>
</evidence>
<dbReference type="Gene3D" id="1.10.10.60">
    <property type="entry name" value="Homeodomain-like"/>
    <property type="match status" value="1"/>
</dbReference>
<keyword evidence="3" id="KW-0804">Transcription</keyword>
<evidence type="ECO:0000256" key="2">
    <source>
        <dbReference type="ARBA" id="ARBA00023125"/>
    </source>
</evidence>
<protein>
    <submittedName>
        <fullName evidence="6">AraC family transcriptional regulator</fullName>
    </submittedName>
</protein>
<dbReference type="PANTHER" id="PTHR46796">
    <property type="entry name" value="HTH-TYPE TRANSCRIPTIONAL ACTIVATOR RHAS-RELATED"/>
    <property type="match status" value="1"/>
</dbReference>
<dbReference type="GO" id="GO:0003700">
    <property type="term" value="F:DNA-binding transcription factor activity"/>
    <property type="evidence" value="ECO:0007669"/>
    <property type="project" value="InterPro"/>
</dbReference>
<dbReference type="Pfam" id="PF12833">
    <property type="entry name" value="HTH_18"/>
    <property type="match status" value="1"/>
</dbReference>
<dbReference type="InterPro" id="IPR018060">
    <property type="entry name" value="HTH_AraC"/>
</dbReference>
<dbReference type="RefSeq" id="WP_135954089.1">
    <property type="nucleotide sequence ID" value="NZ_JABCKY010000001.1"/>
</dbReference>
<reference evidence="6 7" key="1">
    <citation type="submission" date="2020-04" db="EMBL/GenBank/DDBJ databases">
        <title>Marinobacter oceani sp. nov., isolated from marine solar saltern.</title>
        <authorList>
            <person name="Chen X.-Y."/>
        </authorList>
    </citation>
    <scope>NUCLEOTIDE SEQUENCE [LARGE SCALE GENOMIC DNA]</scope>
    <source>
        <strain evidence="6 7">W62</strain>
    </source>
</reference>
<dbReference type="PANTHER" id="PTHR46796:SF12">
    <property type="entry name" value="HTH-TYPE DNA-BINDING TRANSCRIPTIONAL ACTIVATOR EUTR"/>
    <property type="match status" value="1"/>
</dbReference>
<evidence type="ECO:0000256" key="3">
    <source>
        <dbReference type="ARBA" id="ARBA00023163"/>
    </source>
</evidence>
<keyword evidence="7" id="KW-1185">Reference proteome</keyword>
<feature type="domain" description="HTH araC/xylS-type" evidence="5">
    <location>
        <begin position="233"/>
        <end position="333"/>
    </location>
</feature>
<accession>A0A7Y0NLJ0</accession>
<evidence type="ECO:0000256" key="1">
    <source>
        <dbReference type="ARBA" id="ARBA00023015"/>
    </source>
</evidence>
<dbReference type="PROSITE" id="PS01124">
    <property type="entry name" value="HTH_ARAC_FAMILY_2"/>
    <property type="match status" value="1"/>
</dbReference>
<dbReference type="EMBL" id="JABCKY010000001">
    <property type="protein sequence ID" value="NMT62723.1"/>
    <property type="molecule type" value="Genomic_DNA"/>
</dbReference>
<name>A0A7Y0NLJ0_9GAMM</name>
<dbReference type="OrthoDB" id="6003540at2"/>
<comment type="caution">
    <text evidence="6">The sequence shown here is derived from an EMBL/GenBank/DDBJ whole genome shotgun (WGS) entry which is preliminary data.</text>
</comment>
<dbReference type="Pfam" id="PF14525">
    <property type="entry name" value="AraC_binding_2"/>
    <property type="match status" value="1"/>
</dbReference>
<comment type="function">
    <text evidence="4">Regulatory protein of the TOL plasmid xyl operons. XylS activates the xylXYZLTEGFJQKIH operon required for the degradation of toluene, m-xylene and p-xylene.</text>
</comment>
<dbReference type="InterPro" id="IPR018062">
    <property type="entry name" value="HTH_AraC-typ_CS"/>
</dbReference>
<dbReference type="GO" id="GO:0043565">
    <property type="term" value="F:sequence-specific DNA binding"/>
    <property type="evidence" value="ECO:0007669"/>
    <property type="project" value="InterPro"/>
</dbReference>
<dbReference type="Proteomes" id="UP000567186">
    <property type="component" value="Unassembled WGS sequence"/>
</dbReference>